<evidence type="ECO:0000256" key="7">
    <source>
        <dbReference type="SAM" id="Phobius"/>
    </source>
</evidence>
<dbReference type="AlphaFoldDB" id="A1WV82"/>
<dbReference type="OrthoDB" id="7852837at2"/>
<dbReference type="STRING" id="349124.Hhal_0818"/>
<evidence type="ECO:0000256" key="5">
    <source>
        <dbReference type="ARBA" id="ARBA00022989"/>
    </source>
</evidence>
<dbReference type="PANTHER" id="PTHR34584">
    <property type="entry name" value="NA(+)/H(+) ANTIPORTER SUBUNIT E1"/>
    <property type="match status" value="1"/>
</dbReference>
<proteinExistence type="inferred from homology"/>
<dbReference type="Proteomes" id="UP000000647">
    <property type="component" value="Chromosome"/>
</dbReference>
<evidence type="ECO:0008006" key="10">
    <source>
        <dbReference type="Google" id="ProtNLM"/>
    </source>
</evidence>
<dbReference type="RefSeq" id="WP_011813617.1">
    <property type="nucleotide sequence ID" value="NC_008789.1"/>
</dbReference>
<protein>
    <recommendedName>
        <fullName evidence="10">Multisubunit sodium/proton antiporter, MrpE subunit</fullName>
    </recommendedName>
</protein>
<reference evidence="9" key="1">
    <citation type="submission" date="2006-12" db="EMBL/GenBank/DDBJ databases">
        <title>Complete sequence of Halorhodospira halophila SL1.</title>
        <authorList>
            <consortium name="US DOE Joint Genome Institute"/>
            <person name="Copeland A."/>
            <person name="Lucas S."/>
            <person name="Lapidus A."/>
            <person name="Barry K."/>
            <person name="Detter J.C."/>
            <person name="Glavina del Rio T."/>
            <person name="Hammon N."/>
            <person name="Israni S."/>
            <person name="Dalin E."/>
            <person name="Tice H."/>
            <person name="Pitluck S."/>
            <person name="Saunders E."/>
            <person name="Brettin T."/>
            <person name="Bruce D."/>
            <person name="Han C."/>
            <person name="Tapia R."/>
            <person name="Schmutz J."/>
            <person name="Larimer F."/>
            <person name="Land M."/>
            <person name="Hauser L."/>
            <person name="Kyrpides N."/>
            <person name="Mikhailova N."/>
            <person name="Hoff W."/>
            <person name="Richardson P."/>
        </authorList>
    </citation>
    <scope>NUCLEOTIDE SEQUENCE [LARGE SCALE GENOMIC DNA]</scope>
    <source>
        <strain evidence="9">DSM 244 / SL1</strain>
    </source>
</reference>
<keyword evidence="3" id="KW-1003">Cell membrane</keyword>
<dbReference type="HOGENOM" id="CLU_086615_1_0_6"/>
<keyword evidence="6 7" id="KW-0472">Membrane</keyword>
<reference evidence="8 9" key="2">
    <citation type="journal article" date="2013" name="Stand. Genomic Sci.">
        <title>Complete genome sequence of Halorhodospira halophila SL1.</title>
        <authorList>
            <person name="Challacombe J.F."/>
            <person name="Majid S."/>
            <person name="Deole R."/>
            <person name="Brettin T.S."/>
            <person name="Bruce D."/>
            <person name="Delano S.F."/>
            <person name="Detter J.C."/>
            <person name="Gleasner C.D."/>
            <person name="Han C.S."/>
            <person name="Misra M."/>
            <person name="Reitenga K.G."/>
            <person name="Mikhailova N."/>
            <person name="Woyke T."/>
            <person name="Pitluck S."/>
            <person name="Nolan M."/>
            <person name="Land M.L."/>
            <person name="Saunders E."/>
            <person name="Tapia R."/>
            <person name="Lapidus A."/>
            <person name="Ivanova N."/>
            <person name="Hoff W.D."/>
        </authorList>
    </citation>
    <scope>NUCLEOTIDE SEQUENCE [LARGE SCALE GENOMIC DNA]</scope>
    <source>
        <strain evidence="9">DSM 244 / SL1</strain>
    </source>
</reference>
<feature type="transmembrane region" description="Helical" evidence="7">
    <location>
        <begin position="16"/>
        <end position="36"/>
    </location>
</feature>
<name>A1WV82_HALHL</name>
<dbReference type="InterPro" id="IPR002758">
    <property type="entry name" value="Cation_antiport_E"/>
</dbReference>
<evidence type="ECO:0000256" key="2">
    <source>
        <dbReference type="ARBA" id="ARBA00006228"/>
    </source>
</evidence>
<gene>
    <name evidence="8" type="ordered locus">Hhal_0818</name>
</gene>
<dbReference type="KEGG" id="hha:Hhal_0818"/>
<dbReference type="Pfam" id="PF01899">
    <property type="entry name" value="MNHE"/>
    <property type="match status" value="1"/>
</dbReference>
<dbReference type="PANTHER" id="PTHR34584:SF1">
    <property type="entry name" value="NA(+)_H(+) ANTIPORTER SUBUNIT E1"/>
    <property type="match status" value="1"/>
</dbReference>
<comment type="subcellular location">
    <subcellularLocation>
        <location evidence="1">Cell membrane</location>
        <topology evidence="1">Multi-pass membrane protein</topology>
    </subcellularLocation>
</comment>
<dbReference type="EMBL" id="CP000544">
    <property type="protein sequence ID" value="ABM61594.1"/>
    <property type="molecule type" value="Genomic_DNA"/>
</dbReference>
<evidence type="ECO:0000313" key="8">
    <source>
        <dbReference type="EMBL" id="ABM61594.1"/>
    </source>
</evidence>
<keyword evidence="9" id="KW-1185">Reference proteome</keyword>
<evidence type="ECO:0000256" key="4">
    <source>
        <dbReference type="ARBA" id="ARBA00022692"/>
    </source>
</evidence>
<evidence type="ECO:0000256" key="6">
    <source>
        <dbReference type="ARBA" id="ARBA00023136"/>
    </source>
</evidence>
<accession>A1WV82</accession>
<keyword evidence="4 7" id="KW-0812">Transmembrane</keyword>
<feature type="transmembrane region" description="Helical" evidence="7">
    <location>
        <begin position="43"/>
        <end position="61"/>
    </location>
</feature>
<keyword evidence="5 7" id="KW-1133">Transmembrane helix</keyword>
<sequence>MAPRAAPDRGLRPGPAVWLGRFLRAAAVLLLLWLILAEGAFGGVLGAATVLAAAGVGVYFAGRRIHPWYPLPALRFAGFFLVRSLIGAVDVGYRAVHPRMPIHCHWLRYAVSLPGGEPRVALVAAVSLLPGTLAADLRGDILVVHAITPQAEDEVAALERRVAAVYGLSGTASGAAA</sequence>
<evidence type="ECO:0000313" key="9">
    <source>
        <dbReference type="Proteomes" id="UP000000647"/>
    </source>
</evidence>
<comment type="similarity">
    <text evidence="2">Belongs to the CPA3 antiporters (TC 2.A.63) subunit E family.</text>
</comment>
<evidence type="ECO:0000256" key="1">
    <source>
        <dbReference type="ARBA" id="ARBA00004651"/>
    </source>
</evidence>
<feature type="transmembrane region" description="Helical" evidence="7">
    <location>
        <begin position="73"/>
        <end position="93"/>
    </location>
</feature>
<evidence type="ECO:0000256" key="3">
    <source>
        <dbReference type="ARBA" id="ARBA00022475"/>
    </source>
</evidence>
<dbReference type="GO" id="GO:0005886">
    <property type="term" value="C:plasma membrane"/>
    <property type="evidence" value="ECO:0007669"/>
    <property type="project" value="UniProtKB-SubCell"/>
</dbReference>
<organism evidence="8 9">
    <name type="scientific">Halorhodospira halophila (strain DSM 244 / SL1)</name>
    <name type="common">Ectothiorhodospira halophila (strain DSM 244 / SL1)</name>
    <dbReference type="NCBI Taxonomy" id="349124"/>
    <lineage>
        <taxon>Bacteria</taxon>
        <taxon>Pseudomonadati</taxon>
        <taxon>Pseudomonadota</taxon>
        <taxon>Gammaproteobacteria</taxon>
        <taxon>Chromatiales</taxon>
        <taxon>Ectothiorhodospiraceae</taxon>
        <taxon>Halorhodospira</taxon>
    </lineage>
</organism>
<dbReference type="GO" id="GO:0008324">
    <property type="term" value="F:monoatomic cation transmembrane transporter activity"/>
    <property type="evidence" value="ECO:0007669"/>
    <property type="project" value="InterPro"/>
</dbReference>
<dbReference type="eggNOG" id="COG1863">
    <property type="taxonomic scope" value="Bacteria"/>
</dbReference>